<evidence type="ECO:0000313" key="3">
    <source>
        <dbReference type="EMBL" id="NGX95262.1"/>
    </source>
</evidence>
<comment type="caution">
    <text evidence="3">The sequence shown here is derived from an EMBL/GenBank/DDBJ whole genome shotgun (WGS) entry which is preliminary data.</text>
</comment>
<dbReference type="InterPro" id="IPR011991">
    <property type="entry name" value="ArsR-like_HTH"/>
</dbReference>
<dbReference type="InterPro" id="IPR036388">
    <property type="entry name" value="WH-like_DNA-bd_sf"/>
</dbReference>
<name>A0A7C9RF17_9BRAD</name>
<dbReference type="SMART" id="SM00226">
    <property type="entry name" value="LMWPc"/>
    <property type="match status" value="1"/>
</dbReference>
<organism evidence="3 4">
    <name type="scientific">Candidatus Afipia apatlaquensis</name>
    <dbReference type="NCBI Taxonomy" id="2712852"/>
    <lineage>
        <taxon>Bacteria</taxon>
        <taxon>Pseudomonadati</taxon>
        <taxon>Pseudomonadota</taxon>
        <taxon>Alphaproteobacteria</taxon>
        <taxon>Hyphomicrobiales</taxon>
        <taxon>Nitrobacteraceae</taxon>
        <taxon>Afipia</taxon>
    </lineage>
</organism>
<evidence type="ECO:0000256" key="1">
    <source>
        <dbReference type="ARBA" id="ARBA00022849"/>
    </source>
</evidence>
<dbReference type="PROSITE" id="PS50987">
    <property type="entry name" value="HTH_ARSR_2"/>
    <property type="match status" value="1"/>
</dbReference>
<dbReference type="CDD" id="cd16345">
    <property type="entry name" value="LMWP_ArsC"/>
    <property type="match status" value="1"/>
</dbReference>
<dbReference type="InterPro" id="IPR036196">
    <property type="entry name" value="Ptyr_pPase_sf"/>
</dbReference>
<dbReference type="SMART" id="SM00418">
    <property type="entry name" value="HTH_ARSR"/>
    <property type="match status" value="1"/>
</dbReference>
<evidence type="ECO:0000259" key="2">
    <source>
        <dbReference type="PROSITE" id="PS50987"/>
    </source>
</evidence>
<dbReference type="SUPFAM" id="SSF46785">
    <property type="entry name" value="Winged helix' DNA-binding domain"/>
    <property type="match status" value="1"/>
</dbReference>
<dbReference type="Gene3D" id="1.10.10.10">
    <property type="entry name" value="Winged helix-like DNA-binding domain superfamily/Winged helix DNA-binding domain"/>
    <property type="match status" value="1"/>
</dbReference>
<feature type="domain" description="HTH arsR-type" evidence="2">
    <location>
        <begin position="2"/>
        <end position="99"/>
    </location>
</feature>
<evidence type="ECO:0000313" key="4">
    <source>
        <dbReference type="Proteomes" id="UP000480266"/>
    </source>
</evidence>
<gene>
    <name evidence="3" type="ORF">G4V63_08535</name>
</gene>
<protein>
    <submittedName>
        <fullName evidence="3">Metalloregulator ArsR/SmtB family transcription factor</fullName>
    </submittedName>
</protein>
<dbReference type="PANTHER" id="PTHR43428">
    <property type="entry name" value="ARSENATE REDUCTASE"/>
    <property type="match status" value="1"/>
</dbReference>
<dbReference type="CDD" id="cd00090">
    <property type="entry name" value="HTH_ARSR"/>
    <property type="match status" value="1"/>
</dbReference>
<dbReference type="EMBL" id="JAAMRR010000447">
    <property type="protein sequence ID" value="NGX95262.1"/>
    <property type="molecule type" value="Genomic_DNA"/>
</dbReference>
<dbReference type="Pfam" id="PF12840">
    <property type="entry name" value="HTH_20"/>
    <property type="match status" value="1"/>
</dbReference>
<dbReference type="Proteomes" id="UP000480266">
    <property type="component" value="Unassembled WGS sequence"/>
</dbReference>
<dbReference type="Gene3D" id="3.40.50.2300">
    <property type="match status" value="1"/>
</dbReference>
<reference evidence="3" key="1">
    <citation type="submission" date="2020-02" db="EMBL/GenBank/DDBJ databases">
        <title>Draft genome sequence of Candidatus Afipia apatlaquensis IBT-C3, a potential strain for decolorization of textile dyes.</title>
        <authorList>
            <person name="Sanchez-Reyes A."/>
            <person name="Breton-Deval L."/>
            <person name="Mangelson H."/>
            <person name="Sanchez-Flores A."/>
        </authorList>
    </citation>
    <scope>NUCLEOTIDE SEQUENCE [LARGE SCALE GENOMIC DNA]</scope>
    <source>
        <strain evidence="3">IBT-C3</strain>
    </source>
</reference>
<keyword evidence="4" id="KW-1185">Reference proteome</keyword>
<proteinExistence type="predicted"/>
<dbReference type="PANTHER" id="PTHR43428:SF1">
    <property type="entry name" value="ARSENATE REDUCTASE"/>
    <property type="match status" value="1"/>
</dbReference>
<dbReference type="InterPro" id="IPR001845">
    <property type="entry name" value="HTH_ArsR_DNA-bd_dom"/>
</dbReference>
<dbReference type="GO" id="GO:0046685">
    <property type="term" value="P:response to arsenic-containing substance"/>
    <property type="evidence" value="ECO:0007669"/>
    <property type="project" value="UniProtKB-KW"/>
</dbReference>
<dbReference type="AlphaFoldDB" id="A0A7C9RF17"/>
<dbReference type="InterPro" id="IPR023485">
    <property type="entry name" value="Ptyr_pPase"/>
</dbReference>
<keyword evidence="1" id="KW-0059">Arsenical resistance</keyword>
<dbReference type="PRINTS" id="PR00778">
    <property type="entry name" value="HTHARSR"/>
</dbReference>
<accession>A0A7C9RF17</accession>
<dbReference type="InterPro" id="IPR036390">
    <property type="entry name" value="WH_DNA-bd_sf"/>
</dbReference>
<dbReference type="GO" id="GO:0003700">
    <property type="term" value="F:DNA-binding transcription factor activity"/>
    <property type="evidence" value="ECO:0007669"/>
    <property type="project" value="InterPro"/>
</dbReference>
<dbReference type="SUPFAM" id="SSF52788">
    <property type="entry name" value="Phosphotyrosine protein phosphatases I"/>
    <property type="match status" value="1"/>
</dbReference>
<sequence length="291" mass="31656">MDQASVIETAIEGFGSLAQPTRLQALRLLLAAHPESVAAGEIARRCDVPHNTMSNHLAILTRAGLAAAEKDGRTVNYRADVTGFRGLIDFLARDCCNGRPELCGILPDASMASIEKSETQPDVVAPAFNVLFLCTHNSARSIMAEALLAKIGKGRFNVYSAGSDPAEAPMQEVLDRLSHLGHDISHLRCKSWDEFSGSDAPRMDFVIALCDTPQGQFCPDLGKKFVTGAWPLPDPSQFTGSDSERTTLLNELYAMIRRRIEIFVSLPFAALNRMALKGRLDEIGDTTRVSP</sequence>
<dbReference type="Pfam" id="PF01451">
    <property type="entry name" value="LMWPc"/>
    <property type="match status" value="1"/>
</dbReference>
<dbReference type="NCBIfam" id="NF033788">
    <property type="entry name" value="HTH_metalloreg"/>
    <property type="match status" value="1"/>
</dbReference>